<reference evidence="7 8" key="1">
    <citation type="journal article" date="2017" name="BMC Genomics">
        <title>Comparative genomic and phylogenomic analyses of the Bifidobacteriaceae family.</title>
        <authorList>
            <person name="Lugli G.A."/>
            <person name="Milani C."/>
            <person name="Turroni F."/>
            <person name="Duranti S."/>
            <person name="Mancabelli L."/>
            <person name="Mangifesta M."/>
            <person name="Ferrario C."/>
            <person name="Modesto M."/>
            <person name="Mattarelli P."/>
            <person name="Jiri K."/>
            <person name="van Sinderen D."/>
            <person name="Ventura M."/>
        </authorList>
    </citation>
    <scope>NUCLEOTIDE SEQUENCE [LARGE SCALE GENOMIC DNA]</scope>
    <source>
        <strain evidence="7 8">DSM 100201</strain>
    </source>
</reference>
<dbReference type="SUPFAM" id="SSF53822">
    <property type="entry name" value="Periplasmic binding protein-like I"/>
    <property type="match status" value="1"/>
</dbReference>
<dbReference type="InterPro" id="IPR046335">
    <property type="entry name" value="LacI/GalR-like_sensor"/>
</dbReference>
<dbReference type="SMART" id="SM00354">
    <property type="entry name" value="HTH_LACI"/>
    <property type="match status" value="1"/>
</dbReference>
<evidence type="ECO:0000256" key="4">
    <source>
        <dbReference type="ARBA" id="ARBA00023163"/>
    </source>
</evidence>
<feature type="region of interest" description="Disordered" evidence="5">
    <location>
        <begin position="1"/>
        <end position="52"/>
    </location>
</feature>
<evidence type="ECO:0000256" key="1">
    <source>
        <dbReference type="ARBA" id="ARBA00022491"/>
    </source>
</evidence>
<evidence type="ECO:0000256" key="2">
    <source>
        <dbReference type="ARBA" id="ARBA00023015"/>
    </source>
</evidence>
<dbReference type="InterPro" id="IPR000843">
    <property type="entry name" value="HTH_LacI"/>
</dbReference>
<dbReference type="CDD" id="cd01392">
    <property type="entry name" value="HTH_LacI"/>
    <property type="match status" value="1"/>
</dbReference>
<keyword evidence="1" id="KW-0678">Repressor</keyword>
<accession>A0A261FHU3</accession>
<evidence type="ECO:0000313" key="8">
    <source>
        <dbReference type="Proteomes" id="UP000216444"/>
    </source>
</evidence>
<evidence type="ECO:0000259" key="6">
    <source>
        <dbReference type="PROSITE" id="PS50932"/>
    </source>
</evidence>
<dbReference type="Gene3D" id="3.40.50.2300">
    <property type="match status" value="2"/>
</dbReference>
<evidence type="ECO:0000313" key="7">
    <source>
        <dbReference type="EMBL" id="OZG58731.1"/>
    </source>
</evidence>
<dbReference type="CDD" id="cd06267">
    <property type="entry name" value="PBP1_LacI_sugar_binding-like"/>
    <property type="match status" value="1"/>
</dbReference>
<evidence type="ECO:0000256" key="3">
    <source>
        <dbReference type="ARBA" id="ARBA00023125"/>
    </source>
</evidence>
<comment type="caution">
    <text evidence="7">The sequence shown here is derived from an EMBL/GenBank/DDBJ whole genome shotgun (WGS) entry which is preliminary data.</text>
</comment>
<feature type="domain" description="HTH lacI-type" evidence="6">
    <location>
        <begin position="53"/>
        <end position="106"/>
    </location>
</feature>
<feature type="compositionally biased region" description="Basic and acidic residues" evidence="5">
    <location>
        <begin position="14"/>
        <end position="24"/>
    </location>
</feature>
<dbReference type="Pfam" id="PF13377">
    <property type="entry name" value="Peripla_BP_3"/>
    <property type="match status" value="1"/>
</dbReference>
<keyword evidence="8" id="KW-1185">Reference proteome</keyword>
<dbReference type="SUPFAM" id="SSF47413">
    <property type="entry name" value="lambda repressor-like DNA-binding domains"/>
    <property type="match status" value="1"/>
</dbReference>
<dbReference type="RefSeq" id="WP_094662273.1">
    <property type="nucleotide sequence ID" value="NZ_MWWV01000003.1"/>
</dbReference>
<organism evidence="7 8">
    <name type="scientific">Bifidobacterium tissieri</name>
    <dbReference type="NCBI Taxonomy" id="1630162"/>
    <lineage>
        <taxon>Bacteria</taxon>
        <taxon>Bacillati</taxon>
        <taxon>Actinomycetota</taxon>
        <taxon>Actinomycetes</taxon>
        <taxon>Bifidobacteriales</taxon>
        <taxon>Bifidobacteriaceae</taxon>
        <taxon>Bifidobacterium</taxon>
    </lineage>
</organism>
<name>A0A261FHU3_9BIFI</name>
<dbReference type="Gene3D" id="1.10.260.40">
    <property type="entry name" value="lambda repressor-like DNA-binding domains"/>
    <property type="match status" value="1"/>
</dbReference>
<proteinExistence type="predicted"/>
<dbReference type="GO" id="GO:0003700">
    <property type="term" value="F:DNA-binding transcription factor activity"/>
    <property type="evidence" value="ECO:0007669"/>
    <property type="project" value="TreeGrafter"/>
</dbReference>
<dbReference type="InterPro" id="IPR010982">
    <property type="entry name" value="Lambda_DNA-bd_dom_sf"/>
</dbReference>
<dbReference type="Pfam" id="PF00356">
    <property type="entry name" value="LacI"/>
    <property type="match status" value="1"/>
</dbReference>
<dbReference type="InterPro" id="IPR028082">
    <property type="entry name" value="Peripla_BP_I"/>
</dbReference>
<dbReference type="PANTHER" id="PTHR30146">
    <property type="entry name" value="LACI-RELATED TRANSCRIPTIONAL REPRESSOR"/>
    <property type="match status" value="1"/>
</dbReference>
<dbReference type="PANTHER" id="PTHR30146:SF148">
    <property type="entry name" value="HTH-TYPE TRANSCRIPTIONAL REPRESSOR PURR-RELATED"/>
    <property type="match status" value="1"/>
</dbReference>
<keyword evidence="2" id="KW-0805">Transcription regulation</keyword>
<dbReference type="EMBL" id="MWWV01000003">
    <property type="protein sequence ID" value="OZG58731.1"/>
    <property type="molecule type" value="Genomic_DNA"/>
</dbReference>
<sequence length="391" mass="42473">MNSPMDANDGNETAEDHDIADPKTADAGMNGPDDTDTASDHASTGGTGRRKMATIRDVAKAVGVSPSTVSRAFARPGRVSAETARRIRDAADRLGYRAKAITSLNMNDSDQLNGLLAITVADLGNPIFADYVKSAQHQCLRKGFGLLIIDFEETHLIERKALKLAMHHVDGLILASSRSSDATIRKLAEIKPLIVLNRPIRGVHSIVPDAQQGVAEAVEYLMQLGHSELTYLSGPEASWQDGRRWRVLSQYCSKAGMRLRRISSNAPSYSGGYRYSDEFMHNPTTAVIAYNDIVAIGFIKALQAKGMRVPEEVSVIGIDDTPISSLVDPALSTVRLPRKEPAEQAVDEIIAQLRHAQAESAMPTTKFLRSTFIPRASTGPASSDIHLLRLH</sequence>
<evidence type="ECO:0000256" key="5">
    <source>
        <dbReference type="SAM" id="MobiDB-lite"/>
    </source>
</evidence>
<keyword evidence="4" id="KW-0804">Transcription</keyword>
<dbReference type="PROSITE" id="PS50932">
    <property type="entry name" value="HTH_LACI_2"/>
    <property type="match status" value="1"/>
</dbReference>
<protein>
    <submittedName>
        <fullName evidence="7">LacI family transcriptional regulator</fullName>
    </submittedName>
</protein>
<dbReference type="GO" id="GO:0000976">
    <property type="term" value="F:transcription cis-regulatory region binding"/>
    <property type="evidence" value="ECO:0007669"/>
    <property type="project" value="TreeGrafter"/>
</dbReference>
<dbReference type="Proteomes" id="UP000216444">
    <property type="component" value="Unassembled WGS sequence"/>
</dbReference>
<keyword evidence="3" id="KW-0238">DNA-binding</keyword>
<gene>
    <name evidence="7" type="ORF">BTIS_0452</name>
</gene>
<dbReference type="AlphaFoldDB" id="A0A261FHU3"/>